<dbReference type="SUPFAM" id="SSF47095">
    <property type="entry name" value="HMG-box"/>
    <property type="match status" value="1"/>
</dbReference>
<dbReference type="Gene3D" id="1.10.30.10">
    <property type="entry name" value="High mobility group box domain"/>
    <property type="match status" value="1"/>
</dbReference>
<dbReference type="Pfam" id="PF10263">
    <property type="entry name" value="SprT-like"/>
    <property type="match status" value="1"/>
</dbReference>
<sequence>MASLADYWPSSDDELAHPNTVSRQKGSNVQDQCTSSTSRVSTLKQRDLIPKSAVVTPVRKVRRLRSRVQDTNNPLFQPWSAEDDNGTQFRTQSTMRESFAKLSLDTDFSGDSPPTTTRSSRITAIRHMYPTRGEAGCPAPSRGNTLTPLATNKSENRNGPRSQVPDVGDDHTLSWARPSLLEGNGSDIKSPQHMSLETHMDSFGITDATVDGRSDYSYIDSHGHDDNTSNEAESIMEVAIPHPDSTASISSRAQHPVTSTYHREPKRNNATGPLQPLNRNVLSPNRQYIQQYNESTLSESQSAGKYLKSPDDEKQLFSKFEHMRLYSREVSAGDVPRSRDDLSDFITPPTSPQDTLNTPRRPKPVPQTPDNAAAPSTRSIREATRNGMKRNFKAIRQSLAEKFLLELDSKIANGQVTKLSESTGGVKIRWTKTLHTTAGRADWRREAVRTKPDDVTVDEKYRHHASIELAEKVVGDENRLLNVLAHEFCHLATFMISGVTTNPHGKEFKSWASKCSAVFSCRGVQVTTKHSYEIEFKYKWGCVKCGMEYQRHSKSIDTQRHRCGSCKGSLEQIRPKRPDIVTGDGRPAGQSEYQLFVKHHMKSVKEANPGVPQQGILGIIAKNWAELKKAKVIDHTSGDVSLGAQLDEADVVTKLVVDLTLEDN</sequence>
<dbReference type="InterPro" id="IPR035240">
    <property type="entry name" value="SprT_Zn_ribbon"/>
</dbReference>
<dbReference type="STRING" id="1380566.A0A179FNU5"/>
<dbReference type="RefSeq" id="XP_018143766.1">
    <property type="nucleotide sequence ID" value="XM_018292128.1"/>
</dbReference>
<feature type="compositionally biased region" description="Polar residues" evidence="1">
    <location>
        <begin position="368"/>
        <end position="378"/>
    </location>
</feature>
<dbReference type="EMBL" id="LSBJ02000004">
    <property type="protein sequence ID" value="OAQ66679.1"/>
    <property type="molecule type" value="Genomic_DNA"/>
</dbReference>
<dbReference type="GO" id="GO:0006950">
    <property type="term" value="P:response to stress"/>
    <property type="evidence" value="ECO:0007669"/>
    <property type="project" value="UniProtKB-ARBA"/>
</dbReference>
<proteinExistence type="predicted"/>
<protein>
    <submittedName>
        <fullName evidence="3">HMG box-containing protein</fullName>
    </submittedName>
</protein>
<feature type="region of interest" description="Disordered" evidence="1">
    <location>
        <begin position="330"/>
        <end position="384"/>
    </location>
</feature>
<name>A0A179FNU5_METCM</name>
<feature type="region of interest" description="Disordered" evidence="1">
    <location>
        <begin position="131"/>
        <end position="186"/>
    </location>
</feature>
<dbReference type="AlphaFoldDB" id="A0A179FNU5"/>
<dbReference type="OrthoDB" id="20772at2759"/>
<dbReference type="GO" id="GO:0005634">
    <property type="term" value="C:nucleus"/>
    <property type="evidence" value="ECO:0007669"/>
    <property type="project" value="TreeGrafter"/>
</dbReference>
<dbReference type="PANTHER" id="PTHR23099:SF0">
    <property type="entry name" value="GERM CELL NUCLEAR ACIDIC PROTEIN"/>
    <property type="match status" value="1"/>
</dbReference>
<dbReference type="InterPro" id="IPR036910">
    <property type="entry name" value="HMG_box_dom_sf"/>
</dbReference>
<comment type="caution">
    <text evidence="3">The sequence shown here is derived from an EMBL/GenBank/DDBJ whole genome shotgun (WGS) entry which is preliminary data.</text>
</comment>
<organism evidence="3 4">
    <name type="scientific">Pochonia chlamydosporia 170</name>
    <dbReference type="NCBI Taxonomy" id="1380566"/>
    <lineage>
        <taxon>Eukaryota</taxon>
        <taxon>Fungi</taxon>
        <taxon>Dikarya</taxon>
        <taxon>Ascomycota</taxon>
        <taxon>Pezizomycotina</taxon>
        <taxon>Sordariomycetes</taxon>
        <taxon>Hypocreomycetidae</taxon>
        <taxon>Hypocreales</taxon>
        <taxon>Clavicipitaceae</taxon>
        <taxon>Pochonia</taxon>
    </lineage>
</organism>
<accession>A0A179FNU5</accession>
<dbReference type="SMART" id="SM00731">
    <property type="entry name" value="SprT"/>
    <property type="match status" value="1"/>
</dbReference>
<dbReference type="PANTHER" id="PTHR23099">
    <property type="entry name" value="TRANSCRIPTIONAL REGULATOR"/>
    <property type="match status" value="1"/>
</dbReference>
<feature type="region of interest" description="Disordered" evidence="1">
    <location>
        <begin position="1"/>
        <end position="43"/>
    </location>
</feature>
<gene>
    <name evidence="3" type="ORF">VFPPC_14359</name>
</gene>
<evidence type="ECO:0000259" key="2">
    <source>
        <dbReference type="SMART" id="SM00731"/>
    </source>
</evidence>
<dbReference type="Pfam" id="PF17283">
    <property type="entry name" value="Zn_ribbon_SprT"/>
    <property type="match status" value="1"/>
</dbReference>
<dbReference type="GeneID" id="28856122"/>
<dbReference type="InterPro" id="IPR006640">
    <property type="entry name" value="SprT-like_domain"/>
</dbReference>
<evidence type="ECO:0000313" key="4">
    <source>
        <dbReference type="Proteomes" id="UP000078397"/>
    </source>
</evidence>
<evidence type="ECO:0000313" key="3">
    <source>
        <dbReference type="EMBL" id="OAQ66679.1"/>
    </source>
</evidence>
<keyword evidence="4" id="KW-1185">Reference proteome</keyword>
<feature type="compositionally biased region" description="Polar residues" evidence="1">
    <location>
        <begin position="245"/>
        <end position="260"/>
    </location>
</feature>
<dbReference type="KEGG" id="pchm:VFPPC_14359"/>
<feature type="region of interest" description="Disordered" evidence="1">
    <location>
        <begin position="244"/>
        <end position="280"/>
    </location>
</feature>
<feature type="compositionally biased region" description="Polar residues" evidence="1">
    <location>
        <begin position="268"/>
        <end position="280"/>
    </location>
</feature>
<reference evidence="3 4" key="1">
    <citation type="journal article" date="2016" name="PLoS Pathog.">
        <title>Biosynthesis of antibiotic leucinostatins in bio-control fungus Purpureocillium lilacinum and their inhibition on phytophthora revealed by genome mining.</title>
        <authorList>
            <person name="Wang G."/>
            <person name="Liu Z."/>
            <person name="Lin R."/>
            <person name="Li E."/>
            <person name="Mao Z."/>
            <person name="Ling J."/>
            <person name="Yang Y."/>
            <person name="Yin W.B."/>
            <person name="Xie B."/>
        </authorList>
    </citation>
    <scope>NUCLEOTIDE SEQUENCE [LARGE SCALE GENOMIC DNA]</scope>
    <source>
        <strain evidence="3">170</strain>
    </source>
</reference>
<evidence type="ECO:0000256" key="1">
    <source>
        <dbReference type="SAM" id="MobiDB-lite"/>
    </source>
</evidence>
<feature type="domain" description="SprT-like" evidence="2">
    <location>
        <begin position="405"/>
        <end position="573"/>
    </location>
</feature>
<dbReference type="Proteomes" id="UP000078397">
    <property type="component" value="Unassembled WGS sequence"/>
</dbReference>
<feature type="compositionally biased region" description="Polar residues" evidence="1">
    <location>
        <begin position="142"/>
        <end position="161"/>
    </location>
</feature>
<feature type="compositionally biased region" description="Polar residues" evidence="1">
    <location>
        <begin position="19"/>
        <end position="43"/>
    </location>
</feature>